<feature type="transmembrane region" description="Helical" evidence="14">
    <location>
        <begin position="123"/>
        <end position="141"/>
    </location>
</feature>
<evidence type="ECO:0000256" key="11">
    <source>
        <dbReference type="ARBA" id="ARBA00040810"/>
    </source>
</evidence>
<dbReference type="NCBIfam" id="NF003349">
    <property type="entry name" value="PRK04375.1-2"/>
    <property type="match status" value="1"/>
</dbReference>
<keyword evidence="9 14" id="KW-0472">Membrane</keyword>
<dbReference type="GO" id="GO:0048034">
    <property type="term" value="P:heme O biosynthetic process"/>
    <property type="evidence" value="ECO:0007669"/>
    <property type="project" value="UniProtKB-UniRule"/>
</dbReference>
<evidence type="ECO:0000256" key="2">
    <source>
        <dbReference type="ARBA" id="ARBA00004919"/>
    </source>
</evidence>
<feature type="transmembrane region" description="Helical" evidence="14">
    <location>
        <begin position="95"/>
        <end position="117"/>
    </location>
</feature>
<dbReference type="PANTHER" id="PTHR43448:SF7">
    <property type="entry name" value="4-HYDROXYBENZOATE SOLANESYLTRANSFERASE"/>
    <property type="match status" value="1"/>
</dbReference>
<feature type="transmembrane region" description="Helical" evidence="14">
    <location>
        <begin position="312"/>
        <end position="330"/>
    </location>
</feature>
<dbReference type="PANTHER" id="PTHR43448">
    <property type="entry name" value="PROTOHEME IX FARNESYLTRANSFERASE, MITOCHONDRIAL"/>
    <property type="match status" value="1"/>
</dbReference>
<feature type="transmembrane region" description="Helical" evidence="14">
    <location>
        <begin position="216"/>
        <end position="235"/>
    </location>
</feature>
<evidence type="ECO:0000256" key="14">
    <source>
        <dbReference type="HAMAP-Rule" id="MF_00154"/>
    </source>
</evidence>
<evidence type="ECO:0000256" key="8">
    <source>
        <dbReference type="ARBA" id="ARBA00023133"/>
    </source>
</evidence>
<dbReference type="EC" id="2.5.1.141" evidence="3 14"/>
<dbReference type="AlphaFoldDB" id="A0A5Q0TIW8"/>
<evidence type="ECO:0000256" key="15">
    <source>
        <dbReference type="SAM" id="MobiDB-lite"/>
    </source>
</evidence>
<dbReference type="NCBIfam" id="TIGR01473">
    <property type="entry name" value="cyoE_ctaB"/>
    <property type="match status" value="1"/>
</dbReference>
<comment type="function">
    <text evidence="14">Converts heme B (protoheme IX) to heme O by substitution of the vinyl group on carbon 2 of heme B porphyrin ring with a hydroxyethyl farnesyl side group.</text>
</comment>
<keyword evidence="17" id="KW-1185">Reference proteome</keyword>
<feature type="transmembrane region" description="Helical" evidence="14">
    <location>
        <begin position="241"/>
        <end position="263"/>
    </location>
</feature>
<dbReference type="HAMAP" id="MF_00154">
    <property type="entry name" value="CyoE_CtaB"/>
    <property type="match status" value="1"/>
</dbReference>
<dbReference type="InterPro" id="IPR030470">
    <property type="entry name" value="UbiA_prenylTrfase_CS"/>
</dbReference>
<evidence type="ECO:0000256" key="7">
    <source>
        <dbReference type="ARBA" id="ARBA00022989"/>
    </source>
</evidence>
<gene>
    <name evidence="14" type="primary">cyoE</name>
    <name evidence="16" type="ORF">GFB47_12025</name>
</gene>
<dbReference type="FunFam" id="1.10.357.140:FF:000001">
    <property type="entry name" value="Protoheme IX farnesyltransferase"/>
    <property type="match status" value="1"/>
</dbReference>
<dbReference type="InterPro" id="IPR044878">
    <property type="entry name" value="UbiA_sf"/>
</dbReference>
<dbReference type="Gene3D" id="1.10.357.140">
    <property type="entry name" value="UbiA prenyltransferase"/>
    <property type="match status" value="1"/>
</dbReference>
<dbReference type="InterPro" id="IPR000537">
    <property type="entry name" value="UbiA_prenyltransferase"/>
</dbReference>
<feature type="compositionally biased region" description="Polar residues" evidence="15">
    <location>
        <begin position="38"/>
        <end position="67"/>
    </location>
</feature>
<evidence type="ECO:0000313" key="16">
    <source>
        <dbReference type="EMBL" id="QGA66176.1"/>
    </source>
</evidence>
<dbReference type="Pfam" id="PF01040">
    <property type="entry name" value="UbiA"/>
    <property type="match status" value="1"/>
</dbReference>
<dbReference type="EMBL" id="CP045700">
    <property type="protein sequence ID" value="QGA66176.1"/>
    <property type="molecule type" value="Genomic_DNA"/>
</dbReference>
<evidence type="ECO:0000256" key="13">
    <source>
        <dbReference type="ARBA" id="ARBA00047690"/>
    </source>
</evidence>
<feature type="region of interest" description="Disordered" evidence="15">
    <location>
        <begin position="1"/>
        <end position="67"/>
    </location>
</feature>
<evidence type="ECO:0000256" key="10">
    <source>
        <dbReference type="ARBA" id="ARBA00030253"/>
    </source>
</evidence>
<feature type="transmembrane region" description="Helical" evidence="14">
    <location>
        <begin position="190"/>
        <end position="209"/>
    </location>
</feature>
<evidence type="ECO:0000256" key="6">
    <source>
        <dbReference type="ARBA" id="ARBA00022692"/>
    </source>
</evidence>
<dbReference type="PROSITE" id="PS00943">
    <property type="entry name" value="UBIA"/>
    <property type="match status" value="1"/>
</dbReference>
<dbReference type="GO" id="GO:0005886">
    <property type="term" value="C:plasma membrane"/>
    <property type="evidence" value="ECO:0007669"/>
    <property type="project" value="UniProtKB-SubCell"/>
</dbReference>
<evidence type="ECO:0000256" key="1">
    <source>
        <dbReference type="ARBA" id="ARBA00004651"/>
    </source>
</evidence>
<keyword evidence="6 14" id="KW-0812">Transmembrane</keyword>
<accession>A0A5Q0TIW8</accession>
<dbReference type="InterPro" id="IPR006369">
    <property type="entry name" value="Protohaem_IX_farnesylTrfase"/>
</dbReference>
<dbReference type="Proteomes" id="UP000348942">
    <property type="component" value="Chromosome 2"/>
</dbReference>
<dbReference type="CDD" id="cd13957">
    <property type="entry name" value="PT_UbiA_Cox10"/>
    <property type="match status" value="1"/>
</dbReference>
<evidence type="ECO:0000256" key="3">
    <source>
        <dbReference type="ARBA" id="ARBA00012292"/>
    </source>
</evidence>
<name>A0A5Q0TIW8_9VIBR</name>
<feature type="transmembrane region" description="Helical" evidence="14">
    <location>
        <begin position="350"/>
        <end position="367"/>
    </location>
</feature>
<proteinExistence type="inferred from homology"/>
<evidence type="ECO:0000313" key="17">
    <source>
        <dbReference type="Proteomes" id="UP000348942"/>
    </source>
</evidence>
<keyword evidence="5 14" id="KW-0808">Transferase</keyword>
<protein>
    <recommendedName>
        <fullName evidence="11 14">Protoheme IX farnesyltransferase</fullName>
        <ecNumber evidence="3 14">2.5.1.141</ecNumber>
    </recommendedName>
    <alternativeName>
        <fullName evidence="12 14">Heme B farnesyltransferase</fullName>
    </alternativeName>
    <alternativeName>
        <fullName evidence="10 14">Heme O synthase</fullName>
    </alternativeName>
</protein>
<comment type="pathway">
    <text evidence="2 14">Porphyrin-containing compound metabolism; heme O biosynthesis; heme O from protoheme: step 1/1.</text>
</comment>
<comment type="similarity">
    <text evidence="14">Belongs to the UbiA prenyltransferase family. Protoheme IX farnesyltransferase subfamily.</text>
</comment>
<keyword evidence="7 14" id="KW-1133">Transmembrane helix</keyword>
<evidence type="ECO:0000256" key="5">
    <source>
        <dbReference type="ARBA" id="ARBA00022679"/>
    </source>
</evidence>
<feature type="transmembrane region" description="Helical" evidence="14">
    <location>
        <begin position="284"/>
        <end position="306"/>
    </location>
</feature>
<organism evidence="16 17">
    <name type="scientific">Vibrio algicola</name>
    <dbReference type="NCBI Taxonomy" id="2662262"/>
    <lineage>
        <taxon>Bacteria</taxon>
        <taxon>Pseudomonadati</taxon>
        <taxon>Pseudomonadota</taxon>
        <taxon>Gammaproteobacteria</taxon>
        <taxon>Vibrionales</taxon>
        <taxon>Vibrionaceae</taxon>
        <taxon>Vibrio</taxon>
    </lineage>
</organism>
<dbReference type="UniPathway" id="UPA00834">
    <property type="reaction ID" value="UER00712"/>
</dbReference>
<comment type="miscellaneous">
    <text evidence="14">Carbon 2 of the heme B porphyrin ring is defined according to the Fischer nomenclature.</text>
</comment>
<keyword evidence="4 14" id="KW-1003">Cell membrane</keyword>
<evidence type="ECO:0000256" key="9">
    <source>
        <dbReference type="ARBA" id="ARBA00023136"/>
    </source>
</evidence>
<sequence>MAKSNIVQFPEPQKKTGSLRYRTRYQSVSSSSGSTPSPKQDFTSSLESKVSPTSADTNTANNTQSHNLKHNQFNGVLATIQTQAKLYYSLTKPKVVMLMLLTALVGMCLSVEGKLALQPLVMGLWGIGLMAGAAAAFNHLIDRKIDAIMARTQKRPLPSGQLKSWKVSVFATSIGLLGFVSLYFCVNGLTAWLTFASLVGYALIYTLYLKRATPQNIVIAGIAGAMPPLLGWTAMTGEMHAHAWLLVMIIFIWTPPHFWALAIHRKDEYAKADIPMLPVTHGVAFTKTTVLLYTILLAIVCFLPVLVGMSGLIYALASTVLSGGFIYKAVQLKYVSTSRSAMETFKFSIYHLMGLFVALLVDHYIFIA</sequence>
<keyword evidence="8 14" id="KW-0350">Heme biosynthesis</keyword>
<feature type="transmembrane region" description="Helical" evidence="14">
    <location>
        <begin position="162"/>
        <end position="184"/>
    </location>
</feature>
<dbReference type="RefSeq" id="WP_153448312.1">
    <property type="nucleotide sequence ID" value="NZ_CP045700.1"/>
</dbReference>
<reference evidence="16 17" key="1">
    <citation type="submission" date="2019-10" db="EMBL/GenBank/DDBJ databases">
        <title>Vibrio sp. nov., isolated from Coralline algae surface.</title>
        <authorList>
            <person name="Geng Y."/>
            <person name="Zhang X."/>
        </authorList>
    </citation>
    <scope>NUCLEOTIDE SEQUENCE [LARGE SCALE GENOMIC DNA]</scope>
    <source>
        <strain evidence="16 17">SM1977</strain>
    </source>
</reference>
<evidence type="ECO:0000256" key="12">
    <source>
        <dbReference type="ARBA" id="ARBA00042475"/>
    </source>
</evidence>
<evidence type="ECO:0000256" key="4">
    <source>
        <dbReference type="ARBA" id="ARBA00022475"/>
    </source>
</evidence>
<dbReference type="GO" id="GO:0008495">
    <property type="term" value="F:protoheme IX farnesyltransferase activity"/>
    <property type="evidence" value="ECO:0007669"/>
    <property type="project" value="UniProtKB-UniRule"/>
</dbReference>
<comment type="catalytic activity">
    <reaction evidence="13 14">
        <text>heme b + (2E,6E)-farnesyl diphosphate + H2O = Fe(II)-heme o + diphosphate</text>
        <dbReference type="Rhea" id="RHEA:28070"/>
        <dbReference type="ChEBI" id="CHEBI:15377"/>
        <dbReference type="ChEBI" id="CHEBI:33019"/>
        <dbReference type="ChEBI" id="CHEBI:60344"/>
        <dbReference type="ChEBI" id="CHEBI:60530"/>
        <dbReference type="ChEBI" id="CHEBI:175763"/>
        <dbReference type="EC" id="2.5.1.141"/>
    </reaction>
</comment>
<feature type="compositionally biased region" description="Low complexity" evidence="15">
    <location>
        <begin position="27"/>
        <end position="37"/>
    </location>
</feature>
<comment type="subcellular location">
    <subcellularLocation>
        <location evidence="1 14">Cell membrane</location>
        <topology evidence="1 14">Multi-pass membrane protein</topology>
    </subcellularLocation>
</comment>